<feature type="transmembrane region" description="Helical" evidence="2">
    <location>
        <begin position="221"/>
        <end position="241"/>
    </location>
</feature>
<gene>
    <name evidence="3" type="ORF">SAMN05421771_1859</name>
</gene>
<proteinExistence type="predicted"/>
<name>A0A1I6M5A1_9BACT</name>
<evidence type="ECO:0000256" key="2">
    <source>
        <dbReference type="SAM" id="Phobius"/>
    </source>
</evidence>
<sequence length="409" mass="45248">MANFGSSLWNVLWVVVPFGIAAAGWVIFTAWKKGDWFHYFDPKHNRGFATDAGDFTPHWKRYAGMAKLCVTLSAGAVAFLINLLVNQSSPANGFADRVRQGAPLTIGLFGASSFLLLCFLLWMTYCYEEYCHSKNHDSYRAWKYAVSNALGFMGFAAFLFGFFWLGLFVPHYSVQAQKATTSTAIVSTSIAGNSTATATAQTHQPPPTFSISEWFSSERSLAVATWGLVLVTAFLVVAGWIEGRRQKRQWDAERKQRAEDAKPTAVIEIAVKEESVQDMCFACFNLGNNTFYIDEMIVTTANGRRQISSQLTPLVLVPGGWATIDYDPAAILSTFGEDQPWIDANCVFVLRGATGRVCTEPEWFHVAYGKGRADWRKGRTEDLVPGAVASQPKVLRMPKQNSSDSGQMA</sequence>
<dbReference type="Proteomes" id="UP000199024">
    <property type="component" value="Unassembled WGS sequence"/>
</dbReference>
<protein>
    <submittedName>
        <fullName evidence="3">Uncharacterized protein</fullName>
    </submittedName>
</protein>
<feature type="compositionally biased region" description="Polar residues" evidence="1">
    <location>
        <begin position="399"/>
        <end position="409"/>
    </location>
</feature>
<dbReference type="AlphaFoldDB" id="A0A1I6M5A1"/>
<keyword evidence="2" id="KW-0812">Transmembrane</keyword>
<reference evidence="3 4" key="1">
    <citation type="submission" date="2016-10" db="EMBL/GenBank/DDBJ databases">
        <authorList>
            <person name="de Groot N.N."/>
        </authorList>
    </citation>
    <scope>NUCLEOTIDE SEQUENCE [LARGE SCALE GENOMIC DNA]</scope>
    <source>
        <strain evidence="3 4">DSM 21001</strain>
    </source>
</reference>
<evidence type="ECO:0000313" key="4">
    <source>
        <dbReference type="Proteomes" id="UP000199024"/>
    </source>
</evidence>
<keyword evidence="4" id="KW-1185">Reference proteome</keyword>
<dbReference type="OrthoDB" id="8555652at2"/>
<feature type="transmembrane region" description="Helical" evidence="2">
    <location>
        <begin position="104"/>
        <end position="123"/>
    </location>
</feature>
<dbReference type="STRING" id="474950.SAMN05421771_1859"/>
<feature type="region of interest" description="Disordered" evidence="1">
    <location>
        <begin position="389"/>
        <end position="409"/>
    </location>
</feature>
<feature type="transmembrane region" description="Helical" evidence="2">
    <location>
        <begin position="65"/>
        <end position="84"/>
    </location>
</feature>
<evidence type="ECO:0000256" key="1">
    <source>
        <dbReference type="SAM" id="MobiDB-lite"/>
    </source>
</evidence>
<feature type="transmembrane region" description="Helical" evidence="2">
    <location>
        <begin position="144"/>
        <end position="165"/>
    </location>
</feature>
<dbReference type="EMBL" id="FOZL01000001">
    <property type="protein sequence ID" value="SFS10864.1"/>
    <property type="molecule type" value="Genomic_DNA"/>
</dbReference>
<dbReference type="RefSeq" id="WP_089838663.1">
    <property type="nucleotide sequence ID" value="NZ_FOZL01000001.1"/>
</dbReference>
<keyword evidence="2" id="KW-1133">Transmembrane helix</keyword>
<evidence type="ECO:0000313" key="3">
    <source>
        <dbReference type="EMBL" id="SFS10864.1"/>
    </source>
</evidence>
<organism evidence="3 4">
    <name type="scientific">Granulicella pectinivorans</name>
    <dbReference type="NCBI Taxonomy" id="474950"/>
    <lineage>
        <taxon>Bacteria</taxon>
        <taxon>Pseudomonadati</taxon>
        <taxon>Acidobacteriota</taxon>
        <taxon>Terriglobia</taxon>
        <taxon>Terriglobales</taxon>
        <taxon>Acidobacteriaceae</taxon>
        <taxon>Granulicella</taxon>
    </lineage>
</organism>
<accession>A0A1I6M5A1</accession>
<feature type="transmembrane region" description="Helical" evidence="2">
    <location>
        <begin position="12"/>
        <end position="31"/>
    </location>
</feature>
<keyword evidence="2" id="KW-0472">Membrane</keyword>